<evidence type="ECO:0000313" key="2">
    <source>
        <dbReference type="Proteomes" id="UP000184339"/>
    </source>
</evidence>
<dbReference type="EMBL" id="FRCX01000019">
    <property type="protein sequence ID" value="SHN43915.1"/>
    <property type="molecule type" value="Genomic_DNA"/>
</dbReference>
<proteinExistence type="predicted"/>
<dbReference type="Proteomes" id="UP000184339">
    <property type="component" value="Unassembled WGS sequence"/>
</dbReference>
<organism evidence="1 2">
    <name type="scientific">Duganella sacchari</name>
    <dbReference type="NCBI Taxonomy" id="551987"/>
    <lineage>
        <taxon>Bacteria</taxon>
        <taxon>Pseudomonadati</taxon>
        <taxon>Pseudomonadota</taxon>
        <taxon>Betaproteobacteria</taxon>
        <taxon>Burkholderiales</taxon>
        <taxon>Oxalobacteraceae</taxon>
        <taxon>Telluria group</taxon>
        <taxon>Duganella</taxon>
    </lineage>
</organism>
<dbReference type="NCBIfam" id="TIGR00278">
    <property type="entry name" value="membrane protein insertion efficiency factor YidD"/>
    <property type="match status" value="1"/>
</dbReference>
<accession>A0A1M7RC67</accession>
<name>A0A1M7RC67_9BURK</name>
<keyword evidence="2" id="KW-1185">Reference proteome</keyword>
<dbReference type="RefSeq" id="WP_072790099.1">
    <property type="nucleotide sequence ID" value="NZ_FRCX01000019.1"/>
</dbReference>
<evidence type="ECO:0000313" key="1">
    <source>
        <dbReference type="EMBL" id="SHN43915.1"/>
    </source>
</evidence>
<dbReference type="AlphaFoldDB" id="A0A1M7RC67"/>
<dbReference type="OrthoDB" id="6629784at2"/>
<dbReference type="Pfam" id="PF01809">
    <property type="entry name" value="YidD"/>
    <property type="match status" value="1"/>
</dbReference>
<protein>
    <submittedName>
        <fullName evidence="1">Membrane-anchored protein YidD, putatitve component of membrane protein insertase Oxa1/YidC/SpoIIIJ</fullName>
    </submittedName>
</protein>
<gene>
    <name evidence="1" type="ORF">SAMN05192549_11940</name>
</gene>
<dbReference type="SMART" id="SM01234">
    <property type="entry name" value="Haemolytic"/>
    <property type="match status" value="1"/>
</dbReference>
<reference evidence="2" key="1">
    <citation type="submission" date="2016-11" db="EMBL/GenBank/DDBJ databases">
        <authorList>
            <person name="Varghese N."/>
            <person name="Submissions S."/>
        </authorList>
    </citation>
    <scope>NUCLEOTIDE SEQUENCE [LARGE SCALE GENOMIC DNA]</scope>
    <source>
        <strain evidence="2">Sac-22</strain>
    </source>
</reference>
<dbReference type="InterPro" id="IPR002696">
    <property type="entry name" value="Membr_insert_effic_factor_YidD"/>
</dbReference>
<sequence>MKILALAAISFYQRYLSPLKGFNCAFRRHTGRDSCSAYGKRVIARHGLPVGLELLRRRLDDCHEIHQHYHPAMPAMSKRHRAQAGNCDLSCDASDVADVLGCSNNCTCFSIPSCRDWLEERRLQRKRENRRSKKARTPAPPKP</sequence>
<dbReference type="STRING" id="551987.SAMN05192549_11940"/>